<name>A0A0C9TNR1_SPHS4</name>
<evidence type="ECO:0000256" key="1">
    <source>
        <dbReference type="ARBA" id="ARBA00022737"/>
    </source>
</evidence>
<evidence type="ECO:0000313" key="3">
    <source>
        <dbReference type="EMBL" id="KIJ23524.1"/>
    </source>
</evidence>
<gene>
    <name evidence="3" type="ORF">M422DRAFT_195819</name>
</gene>
<dbReference type="OrthoDB" id="7464126at2759"/>
<proteinExistence type="predicted"/>
<dbReference type="Pfam" id="PF24883">
    <property type="entry name" value="NPHP3_N"/>
    <property type="match status" value="1"/>
</dbReference>
<keyword evidence="1" id="KW-0677">Repeat</keyword>
<accession>A0A0C9TNR1</accession>
<sequence>MSSRPPYSVLLDIIKVLSQCFQRTYIVLDALDEIKPDDRDLLMRTLGEICLLNVNLLVTSRRESYIVDGFNGLFLEEIGLQSSKIDADIKLYVSESVKKEPRFSTWSSELREEVEQTLAKKAKGMFRWVECQMEVLKKSRRPYDVKQALSSLPKTLDETYKRILLAIPEEDRVYAARLFAWIIHSQSPLCLELLAEAIVIDLDPDSLLCNSPDSHLHDPAQTLDICSCLFTTSIPLCFFRVEKERCPGHINLRFAHYSVQEYFCSERFKSDFKSDCLLFVRWKR</sequence>
<feature type="domain" description="Nephrocystin 3-like N-terminal" evidence="2">
    <location>
        <begin position="6"/>
        <end position="61"/>
    </location>
</feature>
<dbReference type="PANTHER" id="PTHR10039">
    <property type="entry name" value="AMELOGENIN"/>
    <property type="match status" value="1"/>
</dbReference>
<organism evidence="3 4">
    <name type="scientific">Sphaerobolus stellatus (strain SS14)</name>
    <dbReference type="NCBI Taxonomy" id="990650"/>
    <lineage>
        <taxon>Eukaryota</taxon>
        <taxon>Fungi</taxon>
        <taxon>Dikarya</taxon>
        <taxon>Basidiomycota</taxon>
        <taxon>Agaricomycotina</taxon>
        <taxon>Agaricomycetes</taxon>
        <taxon>Phallomycetidae</taxon>
        <taxon>Geastrales</taxon>
        <taxon>Sphaerobolaceae</taxon>
        <taxon>Sphaerobolus</taxon>
    </lineage>
</organism>
<dbReference type="InterPro" id="IPR056884">
    <property type="entry name" value="NPHP3-like_N"/>
</dbReference>
<dbReference type="HOGENOM" id="CLU_082492_0_0_1"/>
<evidence type="ECO:0000259" key="2">
    <source>
        <dbReference type="Pfam" id="PF24883"/>
    </source>
</evidence>
<dbReference type="Proteomes" id="UP000054279">
    <property type="component" value="Unassembled WGS sequence"/>
</dbReference>
<evidence type="ECO:0000313" key="4">
    <source>
        <dbReference type="Proteomes" id="UP000054279"/>
    </source>
</evidence>
<protein>
    <recommendedName>
        <fullName evidence="2">Nephrocystin 3-like N-terminal domain-containing protein</fullName>
    </recommendedName>
</protein>
<dbReference type="PANTHER" id="PTHR10039:SF16">
    <property type="entry name" value="GPI INOSITOL-DEACYLASE"/>
    <property type="match status" value="1"/>
</dbReference>
<dbReference type="AlphaFoldDB" id="A0A0C9TNR1"/>
<keyword evidence="4" id="KW-1185">Reference proteome</keyword>
<dbReference type="EMBL" id="KN837648">
    <property type="protein sequence ID" value="KIJ23524.1"/>
    <property type="molecule type" value="Genomic_DNA"/>
</dbReference>
<reference evidence="3 4" key="1">
    <citation type="submission" date="2014-06" db="EMBL/GenBank/DDBJ databases">
        <title>Evolutionary Origins and Diversification of the Mycorrhizal Mutualists.</title>
        <authorList>
            <consortium name="DOE Joint Genome Institute"/>
            <consortium name="Mycorrhizal Genomics Consortium"/>
            <person name="Kohler A."/>
            <person name="Kuo A."/>
            <person name="Nagy L.G."/>
            <person name="Floudas D."/>
            <person name="Copeland A."/>
            <person name="Barry K.W."/>
            <person name="Cichocki N."/>
            <person name="Veneault-Fourrey C."/>
            <person name="LaButti K."/>
            <person name="Lindquist E.A."/>
            <person name="Lipzen A."/>
            <person name="Lundell T."/>
            <person name="Morin E."/>
            <person name="Murat C."/>
            <person name="Riley R."/>
            <person name="Ohm R."/>
            <person name="Sun H."/>
            <person name="Tunlid A."/>
            <person name="Henrissat B."/>
            <person name="Grigoriev I.V."/>
            <person name="Hibbett D.S."/>
            <person name="Martin F."/>
        </authorList>
    </citation>
    <scope>NUCLEOTIDE SEQUENCE [LARGE SCALE GENOMIC DNA]</scope>
    <source>
        <strain evidence="3 4">SS14</strain>
    </source>
</reference>